<feature type="non-terminal residue" evidence="1">
    <location>
        <position position="1"/>
    </location>
</feature>
<keyword evidence="2" id="KW-1185">Reference proteome</keyword>
<accession>A0A087UMZ7</accession>
<proteinExistence type="predicted"/>
<sequence length="46" mass="5568">TGLQLYKHCHVKLQSGLIYKKLDHLVSEYLLQMGMKWCYIKLLMIW</sequence>
<evidence type="ECO:0000313" key="1">
    <source>
        <dbReference type="EMBL" id="KFM78736.1"/>
    </source>
</evidence>
<protein>
    <submittedName>
        <fullName evidence="1">Uncharacterized protein</fullName>
    </submittedName>
</protein>
<dbReference type="EMBL" id="KK120649">
    <property type="protein sequence ID" value="KFM78736.1"/>
    <property type="molecule type" value="Genomic_DNA"/>
</dbReference>
<reference evidence="1 2" key="1">
    <citation type="submission" date="2013-11" db="EMBL/GenBank/DDBJ databases">
        <title>Genome sequencing of Stegodyphus mimosarum.</title>
        <authorList>
            <person name="Bechsgaard J."/>
        </authorList>
    </citation>
    <scope>NUCLEOTIDE SEQUENCE [LARGE SCALE GENOMIC DNA]</scope>
</reference>
<dbReference type="Proteomes" id="UP000054359">
    <property type="component" value="Unassembled WGS sequence"/>
</dbReference>
<evidence type="ECO:0000313" key="2">
    <source>
        <dbReference type="Proteomes" id="UP000054359"/>
    </source>
</evidence>
<organism evidence="1 2">
    <name type="scientific">Stegodyphus mimosarum</name>
    <name type="common">African social velvet spider</name>
    <dbReference type="NCBI Taxonomy" id="407821"/>
    <lineage>
        <taxon>Eukaryota</taxon>
        <taxon>Metazoa</taxon>
        <taxon>Ecdysozoa</taxon>
        <taxon>Arthropoda</taxon>
        <taxon>Chelicerata</taxon>
        <taxon>Arachnida</taxon>
        <taxon>Araneae</taxon>
        <taxon>Araneomorphae</taxon>
        <taxon>Entelegynae</taxon>
        <taxon>Eresoidea</taxon>
        <taxon>Eresidae</taxon>
        <taxon>Stegodyphus</taxon>
    </lineage>
</organism>
<gene>
    <name evidence="1" type="ORF">X975_26970</name>
</gene>
<name>A0A087UMZ7_STEMI</name>
<feature type="non-terminal residue" evidence="1">
    <location>
        <position position="46"/>
    </location>
</feature>
<dbReference type="AlphaFoldDB" id="A0A087UMZ7"/>